<dbReference type="OrthoDB" id="7848262at2759"/>
<dbReference type="Proteomes" id="UP001055219">
    <property type="component" value="Unassembled WGS sequence"/>
</dbReference>
<feature type="domain" description="Peptidase M24" evidence="11">
    <location>
        <begin position="138"/>
        <end position="424"/>
    </location>
</feature>
<evidence type="ECO:0000256" key="8">
    <source>
        <dbReference type="HAMAP-Rule" id="MF_03175"/>
    </source>
</evidence>
<evidence type="ECO:0000256" key="4">
    <source>
        <dbReference type="ARBA" id="ARBA00022490"/>
    </source>
</evidence>
<feature type="binding site" evidence="8">
    <location>
        <position position="418"/>
    </location>
    <ligand>
        <name>a divalent metal cation</name>
        <dbReference type="ChEBI" id="CHEBI:60240"/>
        <label>1</label>
    </ligand>
</feature>
<reference evidence="12" key="2">
    <citation type="submission" date="2022-07" db="EMBL/GenBank/DDBJ databases">
        <authorList>
            <person name="Goncalves M.F.M."/>
            <person name="Hilario S."/>
            <person name="Van De Peer Y."/>
            <person name="Esteves A.C."/>
            <person name="Alves A."/>
        </authorList>
    </citation>
    <scope>NUCLEOTIDE SEQUENCE</scope>
    <source>
        <strain evidence="12">MUM 19.33</strain>
    </source>
</reference>
<feature type="compositionally biased region" description="Basic and acidic residues" evidence="10">
    <location>
        <begin position="31"/>
        <end position="40"/>
    </location>
</feature>
<feature type="compositionally biased region" description="Basic and acidic residues" evidence="10">
    <location>
        <begin position="1"/>
        <end position="11"/>
    </location>
</feature>
<dbReference type="HAMAP" id="MF_03175">
    <property type="entry name" value="MetAP_2_euk"/>
    <property type="match status" value="1"/>
</dbReference>
<comment type="cofactor">
    <cofactor evidence="8">
        <name>Co(2+)</name>
        <dbReference type="ChEBI" id="CHEBI:48828"/>
    </cofactor>
    <cofactor evidence="8">
        <name>Zn(2+)</name>
        <dbReference type="ChEBI" id="CHEBI:29105"/>
    </cofactor>
    <cofactor evidence="8">
        <name>Mn(2+)</name>
        <dbReference type="ChEBI" id="CHEBI:29035"/>
    </cofactor>
    <cofactor evidence="8">
        <name>Fe(2+)</name>
        <dbReference type="ChEBI" id="CHEBI:29033"/>
    </cofactor>
    <text evidence="8">Binds 2 divalent metal cations per subunit. Has a high-affinity and a low affinity metal-binding site. The true nature of the physiological cofactor is under debate. The enzyme is active with cobalt, zinc, manganese or divalent iron ions. Most likely, methionine aminopeptidases function as mononuclear Fe(2+)-metalloproteases under physiological conditions, and the catalytically relevant metal-binding site has been assigned to the histidine-containing high-affinity site.</text>
</comment>
<proteinExistence type="inferred from homology"/>
<keyword evidence="4 8" id="KW-0963">Cytoplasm</keyword>
<comment type="function">
    <text evidence="8 9">Cotranslationally removes the N-terminal methionine from nascent proteins. The N-terminal methionine is often cleaved when the second residue in the primary sequence is small and uncharged (Met-Ala-, Cys, Gly, Pro, Ser, Thr, or Val).</text>
</comment>
<keyword evidence="13" id="KW-1185">Reference proteome</keyword>
<dbReference type="PROSITE" id="PS01202">
    <property type="entry name" value="MAP_2"/>
    <property type="match status" value="1"/>
</dbReference>
<feature type="binding site" evidence="8">
    <location>
        <position position="207"/>
    </location>
    <ligand>
        <name>substrate</name>
    </ligand>
</feature>
<keyword evidence="5 8" id="KW-0645">Protease</keyword>
<dbReference type="GeneID" id="75833441"/>
<dbReference type="EMBL" id="JAGIXG020000002">
    <property type="protein sequence ID" value="KAI6785322.1"/>
    <property type="molecule type" value="Genomic_DNA"/>
</dbReference>
<gene>
    <name evidence="12" type="ORF">J7T54_006964</name>
</gene>
<feature type="region of interest" description="Disordered" evidence="10">
    <location>
        <begin position="1"/>
        <end position="95"/>
    </location>
</feature>
<keyword evidence="7 8" id="KW-0378">Hydrolase</keyword>
<dbReference type="InterPro" id="IPR000994">
    <property type="entry name" value="Pept_M24"/>
</dbReference>
<dbReference type="SUPFAM" id="SSF55920">
    <property type="entry name" value="Creatinase/aminopeptidase"/>
    <property type="match status" value="1"/>
</dbReference>
<feature type="binding site" evidence="8">
    <location>
        <position position="316"/>
    </location>
    <ligand>
        <name>substrate</name>
    </ligand>
</feature>
<dbReference type="GO" id="GO:0006508">
    <property type="term" value="P:proteolysis"/>
    <property type="evidence" value="ECO:0007669"/>
    <property type="project" value="UniProtKB-KW"/>
</dbReference>
<feature type="binding site" evidence="8">
    <location>
        <position position="341"/>
    </location>
    <ligand>
        <name>a divalent metal cation</name>
        <dbReference type="ChEBI" id="CHEBI:60240"/>
        <label>2</label>
        <note>catalytic</note>
    </ligand>
</feature>
<dbReference type="EC" id="3.4.11.18" evidence="8"/>
<evidence type="ECO:0000259" key="11">
    <source>
        <dbReference type="Pfam" id="PF00557"/>
    </source>
</evidence>
<dbReference type="GO" id="GO:0046872">
    <property type="term" value="F:metal ion binding"/>
    <property type="evidence" value="ECO:0007669"/>
    <property type="project" value="UniProtKB-UniRule"/>
</dbReference>
<comment type="caution">
    <text evidence="12">The sequence shown here is derived from an EMBL/GenBank/DDBJ whole genome shotgun (WGS) entry which is preliminary data.</text>
</comment>
<evidence type="ECO:0000256" key="1">
    <source>
        <dbReference type="ARBA" id="ARBA00000294"/>
    </source>
</evidence>
<reference evidence="12" key="1">
    <citation type="journal article" date="2021" name="J Fungi (Basel)">
        <title>Genomic and Metabolomic Analyses of the Marine Fungus Emericellopsis cladophorae: Insights into Saltwater Adaptability Mechanisms and Its Biosynthetic Potential.</title>
        <authorList>
            <person name="Goncalves M.F.M."/>
            <person name="Hilario S."/>
            <person name="Van de Peer Y."/>
            <person name="Esteves A.C."/>
            <person name="Alves A."/>
        </authorList>
    </citation>
    <scope>NUCLEOTIDE SEQUENCE</scope>
    <source>
        <strain evidence="12">MUM 19.33</strain>
    </source>
</reference>
<sequence>MGAKFNEDEKNQGNGGDPSSGTPRSVGGEVKGAHLARDGDASLGDGGGDDDDDDDQEAGSVSLIATDKKQKKRKPRKKKTKKSATTQSNPPRVPLSAVFASAEYPKGECQDYITARTTPEELRLRGRKHLEDPEFLSEYRKAAEIHRQVRHWVQDTVKPGWELSDIADGIEDGVRALLGNQGLETGSALRSGMGFPTGLCLNHQVAHYTPNPGQKSVVLQHSDVMKVDFGVHINGWIVDSAFTMSFDPVYDSLLDAVKDATNTGIKTAGIDVRICDVSAAIQETMESYEVEIGGKSYPVKPVRTLNAHDIKQYHIHGGKSIPFVKNKDQTKMEEGEVFAIETFGSTGRGRTTSDVGIYGYGLGTDRPKHVSLPFASANRLYKVIRENFGTIVCLVSNGVLEPYEPLADIKGSYSAQFEHTILLRESAKEILSRGSDY</sequence>
<protein>
    <recommendedName>
        <fullName evidence="8">Methionine aminopeptidase 2</fullName>
        <shortName evidence="8">MAP 2</shortName>
        <shortName evidence="8">MetAP 2</shortName>
        <ecNumber evidence="8">3.4.11.18</ecNumber>
    </recommendedName>
    <alternativeName>
        <fullName evidence="8">Peptidase M</fullName>
    </alternativeName>
</protein>
<dbReference type="InterPro" id="IPR050247">
    <property type="entry name" value="Met_Aminopeptidase_Type2"/>
</dbReference>
<name>A0A9P9Y871_9HYPO</name>
<feature type="compositionally biased region" description="Acidic residues" evidence="10">
    <location>
        <begin position="47"/>
        <end position="57"/>
    </location>
</feature>
<dbReference type="InterPro" id="IPR001714">
    <property type="entry name" value="Pept_M24_MAP"/>
</dbReference>
<keyword evidence="3 8" id="KW-0031">Aminopeptidase</keyword>
<dbReference type="GO" id="GO:0005737">
    <property type="term" value="C:cytoplasm"/>
    <property type="evidence" value="ECO:0007669"/>
    <property type="project" value="UniProtKB-SubCell"/>
</dbReference>
<evidence type="ECO:0000256" key="10">
    <source>
        <dbReference type="SAM" id="MobiDB-lite"/>
    </source>
</evidence>
<dbReference type="NCBIfam" id="TIGR00501">
    <property type="entry name" value="met_pdase_II"/>
    <property type="match status" value="1"/>
</dbReference>
<dbReference type="GO" id="GO:0070006">
    <property type="term" value="F:metalloaminopeptidase activity"/>
    <property type="evidence" value="ECO:0007669"/>
    <property type="project" value="UniProtKB-UniRule"/>
</dbReference>
<accession>A0A9P9Y871</accession>
<dbReference type="GO" id="GO:0004239">
    <property type="term" value="F:initiator methionyl aminopeptidase activity"/>
    <property type="evidence" value="ECO:0007669"/>
    <property type="project" value="UniProtKB-UniRule"/>
</dbReference>
<evidence type="ECO:0000256" key="5">
    <source>
        <dbReference type="ARBA" id="ARBA00022670"/>
    </source>
</evidence>
<evidence type="ECO:0000256" key="9">
    <source>
        <dbReference type="RuleBase" id="RU003653"/>
    </source>
</evidence>
<dbReference type="InterPro" id="IPR036005">
    <property type="entry name" value="Creatinase/aminopeptidase-like"/>
</dbReference>
<dbReference type="InterPro" id="IPR018349">
    <property type="entry name" value="Pept_M24A_MAP2_BS"/>
</dbReference>
<feature type="binding site" evidence="8">
    <location>
        <position position="228"/>
    </location>
    <ligand>
        <name>a divalent metal cation</name>
        <dbReference type="ChEBI" id="CHEBI:60240"/>
        <label>1</label>
    </ligand>
</feature>
<comment type="subcellular location">
    <subcellularLocation>
        <location evidence="8">Cytoplasm</location>
    </subcellularLocation>
</comment>
<dbReference type="InterPro" id="IPR002468">
    <property type="entry name" value="Pept_M24A_MAP2"/>
</dbReference>
<evidence type="ECO:0000256" key="6">
    <source>
        <dbReference type="ARBA" id="ARBA00022723"/>
    </source>
</evidence>
<keyword evidence="6 8" id="KW-0479">Metal-binding</keyword>
<dbReference type="PANTHER" id="PTHR45777">
    <property type="entry name" value="METHIONINE AMINOPEPTIDASE 2"/>
    <property type="match status" value="1"/>
</dbReference>
<comment type="cofactor">
    <cofactor evidence="2">
        <name>Fe(2+)</name>
        <dbReference type="ChEBI" id="CHEBI:29033"/>
    </cofactor>
</comment>
<evidence type="ECO:0000313" key="13">
    <source>
        <dbReference type="Proteomes" id="UP001055219"/>
    </source>
</evidence>
<dbReference type="PANTHER" id="PTHR45777:SF1">
    <property type="entry name" value="METHIONINE AMINOPEPTIDASE 2-2"/>
    <property type="match status" value="1"/>
</dbReference>
<evidence type="ECO:0000313" key="12">
    <source>
        <dbReference type="EMBL" id="KAI6785322.1"/>
    </source>
</evidence>
<dbReference type="Gene3D" id="3.90.230.10">
    <property type="entry name" value="Creatinase/methionine aminopeptidase superfamily"/>
    <property type="match status" value="1"/>
</dbReference>
<evidence type="ECO:0000256" key="7">
    <source>
        <dbReference type="ARBA" id="ARBA00022801"/>
    </source>
</evidence>
<dbReference type="Pfam" id="PF00557">
    <property type="entry name" value="Peptidase_M24"/>
    <property type="match status" value="1"/>
</dbReference>
<dbReference type="RefSeq" id="XP_051366178.1">
    <property type="nucleotide sequence ID" value="XM_051509283.1"/>
</dbReference>
<dbReference type="AlphaFoldDB" id="A0A9P9Y871"/>
<evidence type="ECO:0000256" key="2">
    <source>
        <dbReference type="ARBA" id="ARBA00001954"/>
    </source>
</evidence>
<comment type="similarity">
    <text evidence="8">Belongs to the peptidase M24A family. Methionine aminopeptidase eukaryotic type 2 subfamily.</text>
</comment>
<feature type="compositionally biased region" description="Basic residues" evidence="10">
    <location>
        <begin position="69"/>
        <end position="82"/>
    </location>
</feature>
<feature type="binding site" evidence="8">
    <location>
        <position position="239"/>
    </location>
    <ligand>
        <name>a divalent metal cation</name>
        <dbReference type="ChEBI" id="CHEBI:60240"/>
        <label>2</label>
        <note>catalytic</note>
    </ligand>
</feature>
<feature type="binding site" evidence="8">
    <location>
        <position position="239"/>
    </location>
    <ligand>
        <name>a divalent metal cation</name>
        <dbReference type="ChEBI" id="CHEBI:60240"/>
        <label>1</label>
    </ligand>
</feature>
<feature type="binding site" evidence="8">
    <location>
        <position position="308"/>
    </location>
    <ligand>
        <name>a divalent metal cation</name>
        <dbReference type="ChEBI" id="CHEBI:60240"/>
        <label>2</label>
        <note>catalytic</note>
    </ligand>
</feature>
<feature type="binding site" evidence="8">
    <location>
        <position position="418"/>
    </location>
    <ligand>
        <name>a divalent metal cation</name>
        <dbReference type="ChEBI" id="CHEBI:60240"/>
        <label>2</label>
        <note>catalytic</note>
    </ligand>
</feature>
<comment type="catalytic activity">
    <reaction evidence="1 8 9">
        <text>Release of N-terminal amino acids, preferentially methionine, from peptides and arylamides.</text>
        <dbReference type="EC" id="3.4.11.18"/>
    </reaction>
</comment>
<dbReference type="PRINTS" id="PR00599">
    <property type="entry name" value="MAPEPTIDASE"/>
</dbReference>
<evidence type="ECO:0000256" key="3">
    <source>
        <dbReference type="ARBA" id="ARBA00022438"/>
    </source>
</evidence>
<organism evidence="12 13">
    <name type="scientific">Emericellopsis cladophorae</name>
    <dbReference type="NCBI Taxonomy" id="2686198"/>
    <lineage>
        <taxon>Eukaryota</taxon>
        <taxon>Fungi</taxon>
        <taxon>Dikarya</taxon>
        <taxon>Ascomycota</taxon>
        <taxon>Pezizomycotina</taxon>
        <taxon>Sordariomycetes</taxon>
        <taxon>Hypocreomycetidae</taxon>
        <taxon>Hypocreales</taxon>
        <taxon>Bionectriaceae</taxon>
        <taxon>Emericellopsis</taxon>
    </lineage>
</organism>